<feature type="compositionally biased region" description="Basic residues" evidence="1">
    <location>
        <begin position="90"/>
        <end position="110"/>
    </location>
</feature>
<accession>A0A0N0PB48</accession>
<dbReference type="EMBL" id="KQ461033">
    <property type="protein sequence ID" value="KPJ09968.1"/>
    <property type="molecule type" value="Genomic_DNA"/>
</dbReference>
<feature type="region of interest" description="Disordered" evidence="1">
    <location>
        <begin position="14"/>
        <end position="42"/>
    </location>
</feature>
<organism evidence="2 3">
    <name type="scientific">Papilio machaon</name>
    <name type="common">Old World swallowtail butterfly</name>
    <dbReference type="NCBI Taxonomy" id="76193"/>
    <lineage>
        <taxon>Eukaryota</taxon>
        <taxon>Metazoa</taxon>
        <taxon>Ecdysozoa</taxon>
        <taxon>Arthropoda</taxon>
        <taxon>Hexapoda</taxon>
        <taxon>Insecta</taxon>
        <taxon>Pterygota</taxon>
        <taxon>Neoptera</taxon>
        <taxon>Endopterygota</taxon>
        <taxon>Lepidoptera</taxon>
        <taxon>Glossata</taxon>
        <taxon>Ditrysia</taxon>
        <taxon>Papilionoidea</taxon>
        <taxon>Papilionidae</taxon>
        <taxon>Papilioninae</taxon>
        <taxon>Papilio</taxon>
    </lineage>
</organism>
<reference evidence="2 3" key="1">
    <citation type="journal article" date="2015" name="Nat. Commun.">
        <title>Outbred genome sequencing and CRISPR/Cas9 gene editing in butterflies.</title>
        <authorList>
            <person name="Li X."/>
            <person name="Fan D."/>
            <person name="Zhang W."/>
            <person name="Liu G."/>
            <person name="Zhang L."/>
            <person name="Zhao L."/>
            <person name="Fang X."/>
            <person name="Chen L."/>
            <person name="Dong Y."/>
            <person name="Chen Y."/>
            <person name="Ding Y."/>
            <person name="Zhao R."/>
            <person name="Feng M."/>
            <person name="Zhu Y."/>
            <person name="Feng Y."/>
            <person name="Jiang X."/>
            <person name="Zhu D."/>
            <person name="Xiang H."/>
            <person name="Feng X."/>
            <person name="Li S."/>
            <person name="Wang J."/>
            <person name="Zhang G."/>
            <person name="Kronforst M.R."/>
            <person name="Wang W."/>
        </authorList>
    </citation>
    <scope>NUCLEOTIDE SEQUENCE [LARGE SCALE GENOMIC DNA]</scope>
    <source>
        <strain evidence="2">Ya'a_city_454_Pm</strain>
        <tissue evidence="2">Whole body</tissue>
    </source>
</reference>
<evidence type="ECO:0000313" key="2">
    <source>
        <dbReference type="EMBL" id="KPJ09968.1"/>
    </source>
</evidence>
<dbReference type="AlphaFoldDB" id="A0A0N0PB48"/>
<dbReference type="Proteomes" id="UP000053240">
    <property type="component" value="Unassembled WGS sequence"/>
</dbReference>
<evidence type="ECO:0000313" key="3">
    <source>
        <dbReference type="Proteomes" id="UP000053240"/>
    </source>
</evidence>
<dbReference type="InParanoid" id="A0A0N0PB48"/>
<evidence type="ECO:0000256" key="1">
    <source>
        <dbReference type="SAM" id="MobiDB-lite"/>
    </source>
</evidence>
<feature type="region of interest" description="Disordered" evidence="1">
    <location>
        <begin position="54"/>
        <end position="110"/>
    </location>
</feature>
<protein>
    <submittedName>
        <fullName evidence="2">Uncharacterized protein</fullName>
    </submittedName>
</protein>
<keyword evidence="3" id="KW-1185">Reference proteome</keyword>
<name>A0A0N0PB48_PAPMA</name>
<gene>
    <name evidence="2" type="ORF">RR48_05831</name>
</gene>
<proteinExistence type="predicted"/>
<sequence>MSEGSLAHAAVYGLRHHSHQTFDEMVPVSEKRRKKDLNDSETEITQLEQEIEDIGDMKPSTEGTTDMGIEDSVEKRDAKIMQLLKSTERQKRRIEKRKREKKARSVFHNA</sequence>